<dbReference type="AlphaFoldDB" id="A0A0D1Z1B5"/>
<dbReference type="InterPro" id="IPR003593">
    <property type="entry name" value="AAA+_ATPase"/>
</dbReference>
<dbReference type="InterPro" id="IPR056599">
    <property type="entry name" value="AAA_lid_fung"/>
</dbReference>
<proteinExistence type="predicted"/>
<dbReference type="Pfam" id="PF00004">
    <property type="entry name" value="AAA"/>
    <property type="match status" value="1"/>
</dbReference>
<feature type="region of interest" description="Disordered" evidence="1">
    <location>
        <begin position="1"/>
        <end position="64"/>
    </location>
</feature>
<dbReference type="PANTHER" id="PTHR46411:SF2">
    <property type="entry name" value="AAA+ ATPASE DOMAIN-CONTAINING PROTEIN"/>
    <property type="match status" value="1"/>
</dbReference>
<gene>
    <name evidence="3" type="ORF">PV11_03205</name>
</gene>
<evidence type="ECO:0000313" key="4">
    <source>
        <dbReference type="Proteomes" id="UP000053599"/>
    </source>
</evidence>
<dbReference type="Proteomes" id="UP000053599">
    <property type="component" value="Unassembled WGS sequence"/>
</dbReference>
<accession>A0A0D1Z1B5</accession>
<reference evidence="3 4" key="1">
    <citation type="submission" date="2015-01" db="EMBL/GenBank/DDBJ databases">
        <title>The Genome Sequence of Exophiala sideris CBS121828.</title>
        <authorList>
            <consortium name="The Broad Institute Genomics Platform"/>
            <person name="Cuomo C."/>
            <person name="de Hoog S."/>
            <person name="Gorbushina A."/>
            <person name="Stielow B."/>
            <person name="Teixiera M."/>
            <person name="Abouelleil A."/>
            <person name="Chapman S.B."/>
            <person name="Priest M."/>
            <person name="Young S.K."/>
            <person name="Wortman J."/>
            <person name="Nusbaum C."/>
            <person name="Birren B."/>
        </authorList>
    </citation>
    <scope>NUCLEOTIDE SEQUENCE [LARGE SCALE GENOMIC DNA]</scope>
    <source>
        <strain evidence="3 4">CBS 121828</strain>
    </source>
</reference>
<evidence type="ECO:0000313" key="3">
    <source>
        <dbReference type="EMBL" id="KIV87674.1"/>
    </source>
</evidence>
<dbReference type="Gene3D" id="3.40.50.300">
    <property type="entry name" value="P-loop containing nucleotide triphosphate hydrolases"/>
    <property type="match status" value="1"/>
</dbReference>
<sequence>MNDNGGLNEETECTTSGNETGHTYIDNGLGSDPEDEEPPGRITPQIPSPRPNGYSAINPDQSSSVTKEAYNAQLLNNDDQYPGSEAAERNPLAFADRRRRFGEADVDTILSRPPASVSQSHLRVDYQLQLLLLEQQNKKRVMMELEETEEKNNRTPGANSDASPESSANDDLQSHGHLHKQALPSVITDLQHFLEGRDTSQLDLVKLQEHIELLQRQLKQLGPGSKEQKPPRFQILNRIRERRNASRKGRTRDETSLWALYFDEPEWVSGHGDELRMQCKLPIANFDLYLEKNKDISFIVYRSFDPAPAFASSGGRDLYLSPPQATSETIQLISQVLVEAIEEFLETREEYSGILQQFKSSSELQAPYLFMYHSRKDLDAIQANLSFRACQETSLLLGYINSRYGDRYATADALFARGKITSDHVPFIFQPGDILIHRKDGRYEAFLATDWPSMCSIEDVSRLEKIAHHNEGQSTLHGAQEAMRPIRHRKNKFQSWSAKGWHWVLNDGGFQRQYETHQFDIEVLEADKRDIAPTSRALHIQEKEDLGAREMNITDLHVFPMKYADAQLVETLGKRGRTFWKCRNPRLVSYLQGDKQSAHNMVAERYMIDVATYGSLHSDSSVSRSHLLDELRAEAVGKDEPPDETFYFLFPAEIKGYNLRLKRWHDLEVDRISEVVWNVEAFQSLVIDRIAKDLIRALVSKQLAAEKATDLIVGKGNGLILLLHGGPGTGKTLTAESIAEIAQKPLYRVTCGDVGTKAEDAEKYLESVFHLGRIWRCVLLLDEADVFLEQRSLADLQRNALVSVFLRVMEYYEGILVLTSNRVGTFDEAFKSRIQLALHYPSLGNTQRMRIWENFIKRLESFDDDTIDIEDLRYNLEDLSNAKMNGREIRNAITTARQYAEWKGTKMKYRHLREVIEVAGRFDKYLDTLHSARTADQLAEDDGVRLAGNDRLRLARG</sequence>
<dbReference type="InterPro" id="IPR003959">
    <property type="entry name" value="ATPase_AAA_core"/>
</dbReference>
<dbReference type="GO" id="GO:0005524">
    <property type="term" value="F:ATP binding"/>
    <property type="evidence" value="ECO:0007669"/>
    <property type="project" value="InterPro"/>
</dbReference>
<dbReference type="HOGENOM" id="CLU_004471_4_7_1"/>
<dbReference type="PANTHER" id="PTHR46411">
    <property type="entry name" value="FAMILY ATPASE, PUTATIVE-RELATED"/>
    <property type="match status" value="1"/>
</dbReference>
<evidence type="ECO:0000256" key="1">
    <source>
        <dbReference type="SAM" id="MobiDB-lite"/>
    </source>
</evidence>
<feature type="region of interest" description="Disordered" evidence="1">
    <location>
        <begin position="144"/>
        <end position="175"/>
    </location>
</feature>
<protein>
    <recommendedName>
        <fullName evidence="2">AAA+ ATPase domain-containing protein</fullName>
    </recommendedName>
</protein>
<dbReference type="Pfam" id="PF23232">
    <property type="entry name" value="AAA_lid_13"/>
    <property type="match status" value="1"/>
</dbReference>
<dbReference type="SMART" id="SM00382">
    <property type="entry name" value="AAA"/>
    <property type="match status" value="1"/>
</dbReference>
<dbReference type="EMBL" id="KN846951">
    <property type="protein sequence ID" value="KIV87674.1"/>
    <property type="molecule type" value="Genomic_DNA"/>
</dbReference>
<dbReference type="STRING" id="1016849.A0A0D1Z1B5"/>
<dbReference type="InterPro" id="IPR054289">
    <property type="entry name" value="DUF7025"/>
</dbReference>
<dbReference type="OrthoDB" id="10042665at2759"/>
<feature type="compositionally biased region" description="Polar residues" evidence="1">
    <location>
        <begin position="154"/>
        <end position="171"/>
    </location>
</feature>
<organism evidence="3 4">
    <name type="scientific">Exophiala sideris</name>
    <dbReference type="NCBI Taxonomy" id="1016849"/>
    <lineage>
        <taxon>Eukaryota</taxon>
        <taxon>Fungi</taxon>
        <taxon>Dikarya</taxon>
        <taxon>Ascomycota</taxon>
        <taxon>Pezizomycotina</taxon>
        <taxon>Eurotiomycetes</taxon>
        <taxon>Chaetothyriomycetidae</taxon>
        <taxon>Chaetothyriales</taxon>
        <taxon>Herpotrichiellaceae</taxon>
        <taxon>Exophiala</taxon>
    </lineage>
</organism>
<name>A0A0D1Z1B5_9EURO</name>
<evidence type="ECO:0000259" key="2">
    <source>
        <dbReference type="SMART" id="SM00382"/>
    </source>
</evidence>
<dbReference type="SUPFAM" id="SSF52540">
    <property type="entry name" value="P-loop containing nucleoside triphosphate hydrolases"/>
    <property type="match status" value="1"/>
</dbReference>
<dbReference type="InterPro" id="IPR027417">
    <property type="entry name" value="P-loop_NTPase"/>
</dbReference>
<dbReference type="CDD" id="cd19481">
    <property type="entry name" value="RecA-like_protease"/>
    <property type="match status" value="1"/>
</dbReference>
<dbReference type="GO" id="GO:0016887">
    <property type="term" value="F:ATP hydrolysis activity"/>
    <property type="evidence" value="ECO:0007669"/>
    <property type="project" value="InterPro"/>
</dbReference>
<dbReference type="Pfam" id="PF22942">
    <property type="entry name" value="DUF7025"/>
    <property type="match status" value="1"/>
</dbReference>
<feature type="domain" description="AAA+ ATPase" evidence="2">
    <location>
        <begin position="717"/>
        <end position="844"/>
    </location>
</feature>